<feature type="region of interest" description="Disordered" evidence="1">
    <location>
        <begin position="1"/>
        <end position="42"/>
    </location>
</feature>
<feature type="compositionally biased region" description="Basic and acidic residues" evidence="1">
    <location>
        <begin position="206"/>
        <end position="215"/>
    </location>
</feature>
<name>A0A1Y1IA66_KLENI</name>
<sequence>MAGGLSGPSGKRGSATKSGDPSGIKRNVRDPGGDPLAGELDGWKERALVAEKDTEKAQKVRGDCETKAAELRGRVRRLRDDSAHMREDIAVLRSTLEMQTLHGGAKGLEAEAAALKDALAREREQHRLENQSGGRRARGRRRCSRSGRRRSWTASRSGSGIRRPDSGTLRPARGARRGAMANDDLADSAASPIHVAAALAATSAADVRDSSESSNREFGGFSAGPTDRPPSCLRSIPGVFTRCRRRRKASGQKEPSRERAELVKSGAQGAKWYAGGLAVSPAADGSN</sequence>
<gene>
    <name evidence="2" type="ORF">KFL_003830040</name>
</gene>
<evidence type="ECO:0000313" key="3">
    <source>
        <dbReference type="Proteomes" id="UP000054558"/>
    </source>
</evidence>
<protein>
    <submittedName>
        <fullName evidence="2">Uncharacterized protein</fullName>
    </submittedName>
</protein>
<dbReference type="EMBL" id="DF237332">
    <property type="protein sequence ID" value="GAQ87855.1"/>
    <property type="molecule type" value="Genomic_DNA"/>
</dbReference>
<dbReference type="AlphaFoldDB" id="A0A1Y1IA66"/>
<reference evidence="2 3" key="1">
    <citation type="journal article" date="2014" name="Nat. Commun.">
        <title>Klebsormidium flaccidum genome reveals primary factors for plant terrestrial adaptation.</title>
        <authorList>
            <person name="Hori K."/>
            <person name="Maruyama F."/>
            <person name="Fujisawa T."/>
            <person name="Togashi T."/>
            <person name="Yamamoto N."/>
            <person name="Seo M."/>
            <person name="Sato S."/>
            <person name="Yamada T."/>
            <person name="Mori H."/>
            <person name="Tajima N."/>
            <person name="Moriyama T."/>
            <person name="Ikeuchi M."/>
            <person name="Watanabe M."/>
            <person name="Wada H."/>
            <person name="Kobayashi K."/>
            <person name="Saito M."/>
            <person name="Masuda T."/>
            <person name="Sasaki-Sekimoto Y."/>
            <person name="Mashiguchi K."/>
            <person name="Awai K."/>
            <person name="Shimojima M."/>
            <person name="Masuda S."/>
            <person name="Iwai M."/>
            <person name="Nobusawa T."/>
            <person name="Narise T."/>
            <person name="Kondo S."/>
            <person name="Saito H."/>
            <person name="Sato R."/>
            <person name="Murakawa M."/>
            <person name="Ihara Y."/>
            <person name="Oshima-Yamada Y."/>
            <person name="Ohtaka K."/>
            <person name="Satoh M."/>
            <person name="Sonobe K."/>
            <person name="Ishii M."/>
            <person name="Ohtani R."/>
            <person name="Kanamori-Sato M."/>
            <person name="Honoki R."/>
            <person name="Miyazaki D."/>
            <person name="Mochizuki H."/>
            <person name="Umetsu J."/>
            <person name="Higashi K."/>
            <person name="Shibata D."/>
            <person name="Kamiya Y."/>
            <person name="Sato N."/>
            <person name="Nakamura Y."/>
            <person name="Tabata S."/>
            <person name="Ida S."/>
            <person name="Kurokawa K."/>
            <person name="Ohta H."/>
        </authorList>
    </citation>
    <scope>NUCLEOTIDE SEQUENCE [LARGE SCALE GENOMIC DNA]</scope>
    <source>
        <strain evidence="2 3">NIES-2285</strain>
    </source>
</reference>
<feature type="region of interest" description="Disordered" evidence="1">
    <location>
        <begin position="121"/>
        <end position="183"/>
    </location>
</feature>
<feature type="compositionally biased region" description="Basic residues" evidence="1">
    <location>
        <begin position="135"/>
        <end position="151"/>
    </location>
</feature>
<dbReference type="Proteomes" id="UP000054558">
    <property type="component" value="Unassembled WGS sequence"/>
</dbReference>
<accession>A0A1Y1IA66</accession>
<proteinExistence type="predicted"/>
<keyword evidence="3" id="KW-1185">Reference proteome</keyword>
<feature type="region of interest" description="Disordered" evidence="1">
    <location>
        <begin position="200"/>
        <end position="263"/>
    </location>
</feature>
<organism evidence="2 3">
    <name type="scientific">Klebsormidium nitens</name>
    <name type="common">Green alga</name>
    <name type="synonym">Ulothrix nitens</name>
    <dbReference type="NCBI Taxonomy" id="105231"/>
    <lineage>
        <taxon>Eukaryota</taxon>
        <taxon>Viridiplantae</taxon>
        <taxon>Streptophyta</taxon>
        <taxon>Klebsormidiophyceae</taxon>
        <taxon>Klebsormidiales</taxon>
        <taxon>Klebsormidiaceae</taxon>
        <taxon>Klebsormidium</taxon>
    </lineage>
</organism>
<evidence type="ECO:0000256" key="1">
    <source>
        <dbReference type="SAM" id="MobiDB-lite"/>
    </source>
</evidence>
<evidence type="ECO:0000313" key="2">
    <source>
        <dbReference type="EMBL" id="GAQ87855.1"/>
    </source>
</evidence>